<dbReference type="CDD" id="cd00051">
    <property type="entry name" value="EFh"/>
    <property type="match status" value="1"/>
</dbReference>
<reference evidence="4 5" key="1">
    <citation type="submission" date="2024-02" db="EMBL/GenBank/DDBJ databases">
        <authorList>
            <person name="Chen Y."/>
            <person name="Shah S."/>
            <person name="Dougan E. K."/>
            <person name="Thang M."/>
            <person name="Chan C."/>
        </authorList>
    </citation>
    <scope>NUCLEOTIDE SEQUENCE [LARGE SCALE GENOMIC DNA]</scope>
</reference>
<dbReference type="PROSITE" id="PS50222">
    <property type="entry name" value="EF_HAND_2"/>
    <property type="match status" value="2"/>
</dbReference>
<feature type="non-terminal residue" evidence="4">
    <location>
        <position position="158"/>
    </location>
</feature>
<dbReference type="EMBL" id="CAXAMM010003765">
    <property type="protein sequence ID" value="CAK9001147.1"/>
    <property type="molecule type" value="Genomic_DNA"/>
</dbReference>
<gene>
    <name evidence="4" type="ORF">SCF082_LOCUS6807</name>
</gene>
<dbReference type="SMART" id="SM00054">
    <property type="entry name" value="EFh"/>
    <property type="match status" value="2"/>
</dbReference>
<feature type="domain" description="EF-hand" evidence="3">
    <location>
        <begin position="48"/>
        <end position="83"/>
    </location>
</feature>
<dbReference type="SUPFAM" id="SSF47473">
    <property type="entry name" value="EF-hand"/>
    <property type="match status" value="1"/>
</dbReference>
<accession>A0ABP0IGI7</accession>
<feature type="coiled-coil region" evidence="2">
    <location>
        <begin position="70"/>
        <end position="97"/>
    </location>
</feature>
<protein>
    <submittedName>
        <fullName evidence="4">Probable calcium-binding protein CML18 (Calmodulin-15) (AtCaM-15) (Calmodulin-like protein 18)</fullName>
    </submittedName>
</protein>
<keyword evidence="1" id="KW-0106">Calcium</keyword>
<sequence length="158" mass="17099">MGNAPPISEQKLKELLKKYDKDNNGLEWEEFKALAVEVGELQGLKKPVSEEKLKTIFLGLDEDKSGVVSIQEFEAAYAKLEEQLQAAAKAKAKSKAKAKADAKPKAAKAKAKAKAAEVTLAEGQTSIFDAMPGFNSFVRDLGVSSLFEEDSRVPKAKA</sequence>
<proteinExistence type="predicted"/>
<keyword evidence="5" id="KW-1185">Reference proteome</keyword>
<evidence type="ECO:0000313" key="4">
    <source>
        <dbReference type="EMBL" id="CAK9001147.1"/>
    </source>
</evidence>
<evidence type="ECO:0000256" key="1">
    <source>
        <dbReference type="ARBA" id="ARBA00022837"/>
    </source>
</evidence>
<evidence type="ECO:0000259" key="3">
    <source>
        <dbReference type="PROSITE" id="PS50222"/>
    </source>
</evidence>
<organism evidence="4 5">
    <name type="scientific">Durusdinium trenchii</name>
    <dbReference type="NCBI Taxonomy" id="1381693"/>
    <lineage>
        <taxon>Eukaryota</taxon>
        <taxon>Sar</taxon>
        <taxon>Alveolata</taxon>
        <taxon>Dinophyceae</taxon>
        <taxon>Suessiales</taxon>
        <taxon>Symbiodiniaceae</taxon>
        <taxon>Durusdinium</taxon>
    </lineage>
</organism>
<dbReference type="InterPro" id="IPR011992">
    <property type="entry name" value="EF-hand-dom_pair"/>
</dbReference>
<evidence type="ECO:0000256" key="2">
    <source>
        <dbReference type="SAM" id="Coils"/>
    </source>
</evidence>
<feature type="domain" description="EF-hand" evidence="3">
    <location>
        <begin position="7"/>
        <end position="41"/>
    </location>
</feature>
<dbReference type="Gene3D" id="1.10.238.10">
    <property type="entry name" value="EF-hand"/>
    <property type="match status" value="1"/>
</dbReference>
<dbReference type="PROSITE" id="PS00018">
    <property type="entry name" value="EF_HAND_1"/>
    <property type="match status" value="1"/>
</dbReference>
<dbReference type="InterPro" id="IPR018247">
    <property type="entry name" value="EF_Hand_1_Ca_BS"/>
</dbReference>
<keyword evidence="2" id="KW-0175">Coiled coil</keyword>
<comment type="caution">
    <text evidence="4">The sequence shown here is derived from an EMBL/GenBank/DDBJ whole genome shotgun (WGS) entry which is preliminary data.</text>
</comment>
<dbReference type="Pfam" id="PF13499">
    <property type="entry name" value="EF-hand_7"/>
    <property type="match status" value="1"/>
</dbReference>
<dbReference type="InterPro" id="IPR002048">
    <property type="entry name" value="EF_hand_dom"/>
</dbReference>
<dbReference type="Proteomes" id="UP001642464">
    <property type="component" value="Unassembled WGS sequence"/>
</dbReference>
<evidence type="ECO:0000313" key="5">
    <source>
        <dbReference type="Proteomes" id="UP001642464"/>
    </source>
</evidence>
<name>A0ABP0IGI7_9DINO</name>